<keyword evidence="2" id="KW-1185">Reference proteome</keyword>
<evidence type="ECO:0000313" key="2">
    <source>
        <dbReference type="Proteomes" id="UP000327118"/>
    </source>
</evidence>
<dbReference type="AlphaFoldDB" id="A0A5N6YWP0"/>
<reference evidence="2" key="1">
    <citation type="submission" date="2019-04" db="EMBL/GenBank/DDBJ databases">
        <title>Friends and foes A comparative genomics studyof 23 Aspergillus species from section Flavi.</title>
        <authorList>
            <consortium name="DOE Joint Genome Institute"/>
            <person name="Kjaerbolling I."/>
            <person name="Vesth T."/>
            <person name="Frisvad J.C."/>
            <person name="Nybo J.L."/>
            <person name="Theobald S."/>
            <person name="Kildgaard S."/>
            <person name="Isbrandt T."/>
            <person name="Kuo A."/>
            <person name="Sato A."/>
            <person name="Lyhne E.K."/>
            <person name="Kogle M.E."/>
            <person name="Wiebenga A."/>
            <person name="Kun R.S."/>
            <person name="Lubbers R.J."/>
            <person name="Makela M.R."/>
            <person name="Barry K."/>
            <person name="Chovatia M."/>
            <person name="Clum A."/>
            <person name="Daum C."/>
            <person name="Haridas S."/>
            <person name="He G."/>
            <person name="LaButti K."/>
            <person name="Lipzen A."/>
            <person name="Mondo S."/>
            <person name="Riley R."/>
            <person name="Salamov A."/>
            <person name="Simmons B.A."/>
            <person name="Magnuson J.K."/>
            <person name="Henrissat B."/>
            <person name="Mortensen U.H."/>
            <person name="Larsen T.O."/>
            <person name="Devries R.P."/>
            <person name="Grigoriev I.V."/>
            <person name="Machida M."/>
            <person name="Baker S.E."/>
            <person name="Andersen M.R."/>
        </authorList>
    </citation>
    <scope>NUCLEOTIDE SEQUENCE [LARGE SCALE GENOMIC DNA]</scope>
    <source>
        <strain evidence="2">CBS 553.77</strain>
    </source>
</reference>
<gene>
    <name evidence="1" type="ORF">BDV28DRAFT_141411</name>
</gene>
<organism evidence="1 2">
    <name type="scientific">Aspergillus coremiiformis</name>
    <dbReference type="NCBI Taxonomy" id="138285"/>
    <lineage>
        <taxon>Eukaryota</taxon>
        <taxon>Fungi</taxon>
        <taxon>Dikarya</taxon>
        <taxon>Ascomycota</taxon>
        <taxon>Pezizomycotina</taxon>
        <taxon>Eurotiomycetes</taxon>
        <taxon>Eurotiomycetidae</taxon>
        <taxon>Eurotiales</taxon>
        <taxon>Aspergillaceae</taxon>
        <taxon>Aspergillus</taxon>
        <taxon>Aspergillus subgen. Circumdati</taxon>
    </lineage>
</organism>
<sequence>MKAQTSAYDCSVPLVEHDHVFNSPEQRVTLTPQSTKYSPQISRFCTRIEFNEAV</sequence>
<dbReference type="EMBL" id="ML739315">
    <property type="protein sequence ID" value="KAE8349353.1"/>
    <property type="molecule type" value="Genomic_DNA"/>
</dbReference>
<name>A0A5N6YWP0_9EURO</name>
<proteinExistence type="predicted"/>
<protein>
    <submittedName>
        <fullName evidence="1">Uncharacterized protein</fullName>
    </submittedName>
</protein>
<accession>A0A5N6YWP0</accession>
<dbReference type="Proteomes" id="UP000327118">
    <property type="component" value="Unassembled WGS sequence"/>
</dbReference>
<evidence type="ECO:0000313" key="1">
    <source>
        <dbReference type="EMBL" id="KAE8349353.1"/>
    </source>
</evidence>